<dbReference type="GO" id="GO:0050808">
    <property type="term" value="P:synapse organization"/>
    <property type="evidence" value="ECO:0007669"/>
    <property type="project" value="TreeGrafter"/>
</dbReference>
<evidence type="ECO:0000313" key="5">
    <source>
        <dbReference type="Proteomes" id="UP001159428"/>
    </source>
</evidence>
<keyword evidence="1" id="KW-0472">Membrane</keyword>
<keyword evidence="1" id="KW-0812">Transmembrane</keyword>
<dbReference type="GO" id="GO:0005886">
    <property type="term" value="C:plasma membrane"/>
    <property type="evidence" value="ECO:0007669"/>
    <property type="project" value="TreeGrafter"/>
</dbReference>
<feature type="transmembrane region" description="Helical" evidence="1">
    <location>
        <begin position="251"/>
        <end position="271"/>
    </location>
</feature>
<feature type="domain" description="Ig-like" evidence="3">
    <location>
        <begin position="146"/>
        <end position="223"/>
    </location>
</feature>
<dbReference type="PANTHER" id="PTHR45080">
    <property type="entry name" value="CONTACTIN 5"/>
    <property type="match status" value="1"/>
</dbReference>
<organism evidence="4 5">
    <name type="scientific">Pocillopora meandrina</name>
    <dbReference type="NCBI Taxonomy" id="46732"/>
    <lineage>
        <taxon>Eukaryota</taxon>
        <taxon>Metazoa</taxon>
        <taxon>Cnidaria</taxon>
        <taxon>Anthozoa</taxon>
        <taxon>Hexacorallia</taxon>
        <taxon>Scleractinia</taxon>
        <taxon>Astrocoeniina</taxon>
        <taxon>Pocilloporidae</taxon>
        <taxon>Pocillopora</taxon>
    </lineage>
</organism>
<comment type="caution">
    <text evidence="4">The sequence shown here is derived from an EMBL/GenBank/DDBJ whole genome shotgun (WGS) entry which is preliminary data.</text>
</comment>
<dbReference type="InterPro" id="IPR036179">
    <property type="entry name" value="Ig-like_dom_sf"/>
</dbReference>
<dbReference type="AlphaFoldDB" id="A0AAU9W933"/>
<dbReference type="GO" id="GO:0043025">
    <property type="term" value="C:neuronal cell body"/>
    <property type="evidence" value="ECO:0007669"/>
    <property type="project" value="TreeGrafter"/>
</dbReference>
<dbReference type="Gene3D" id="2.60.40.10">
    <property type="entry name" value="Immunoglobulins"/>
    <property type="match status" value="3"/>
</dbReference>
<dbReference type="Proteomes" id="UP001159428">
    <property type="component" value="Unassembled WGS sequence"/>
</dbReference>
<dbReference type="InterPro" id="IPR003599">
    <property type="entry name" value="Ig_sub"/>
</dbReference>
<feature type="signal peptide" evidence="2">
    <location>
        <begin position="1"/>
        <end position="17"/>
    </location>
</feature>
<dbReference type="Pfam" id="PF13927">
    <property type="entry name" value="Ig_3"/>
    <property type="match status" value="1"/>
</dbReference>
<feature type="chain" id="PRO_5043987048" description="Ig-like domain-containing protein" evidence="2">
    <location>
        <begin position="18"/>
        <end position="290"/>
    </location>
</feature>
<accession>A0AAU9W933</accession>
<gene>
    <name evidence="4" type="ORF">PMEA_00033755</name>
</gene>
<dbReference type="GO" id="GO:0007156">
    <property type="term" value="P:homophilic cell adhesion via plasma membrane adhesion molecules"/>
    <property type="evidence" value="ECO:0007669"/>
    <property type="project" value="TreeGrafter"/>
</dbReference>
<sequence>MMFSGIFLMSLWPSALCQGSYPKIVSGPSDPLIVHSEDKVTFNWTLGLPPSETWSSSIFEVMFGIWKDPGFLKTKLLVIDRHGEVLIRPNYEKKISCDFNMSKLQVAFILHNLTMKDENHYCLQVELGLHQPPLTDPVMLLLEGPPKITSPKQENFSVNIGNNLQINSQAKGLPAPTIIWTKQGRIVGNDTLVLNGVTLNDSGVYLCRAYNQVGEDHKEIVVTVLEHNYGSRKLTVPHMPTQTSHDRGSPVWLFPVVIGVSVFSIAAVVVFRSRAHHCKRNLAYEQHIDE</sequence>
<reference evidence="4 5" key="1">
    <citation type="submission" date="2022-05" db="EMBL/GenBank/DDBJ databases">
        <authorList>
            <consortium name="Genoscope - CEA"/>
            <person name="William W."/>
        </authorList>
    </citation>
    <scope>NUCLEOTIDE SEQUENCE [LARGE SCALE GENOMIC DNA]</scope>
</reference>
<dbReference type="InterPro" id="IPR003598">
    <property type="entry name" value="Ig_sub2"/>
</dbReference>
<evidence type="ECO:0000256" key="1">
    <source>
        <dbReference type="SAM" id="Phobius"/>
    </source>
</evidence>
<dbReference type="GO" id="GO:0030424">
    <property type="term" value="C:axon"/>
    <property type="evidence" value="ECO:0007669"/>
    <property type="project" value="TreeGrafter"/>
</dbReference>
<keyword evidence="1" id="KW-1133">Transmembrane helix</keyword>
<dbReference type="PROSITE" id="PS50835">
    <property type="entry name" value="IG_LIKE"/>
    <property type="match status" value="1"/>
</dbReference>
<dbReference type="PANTHER" id="PTHR45080:SF33">
    <property type="entry name" value="IG-LIKE DOMAIN-CONTAINING PROTEIN"/>
    <property type="match status" value="1"/>
</dbReference>
<evidence type="ECO:0000256" key="2">
    <source>
        <dbReference type="SAM" id="SignalP"/>
    </source>
</evidence>
<dbReference type="SMART" id="SM00409">
    <property type="entry name" value="IG"/>
    <property type="match status" value="1"/>
</dbReference>
<dbReference type="GO" id="GO:0008046">
    <property type="term" value="F:axon guidance receptor activity"/>
    <property type="evidence" value="ECO:0007669"/>
    <property type="project" value="TreeGrafter"/>
</dbReference>
<evidence type="ECO:0000259" key="3">
    <source>
        <dbReference type="PROSITE" id="PS50835"/>
    </source>
</evidence>
<keyword evidence="2" id="KW-0732">Signal</keyword>
<protein>
    <recommendedName>
        <fullName evidence="3">Ig-like domain-containing protein</fullName>
    </recommendedName>
</protein>
<dbReference type="EMBL" id="CALNXJ010000008">
    <property type="protein sequence ID" value="CAH3045745.1"/>
    <property type="molecule type" value="Genomic_DNA"/>
</dbReference>
<evidence type="ECO:0000313" key="4">
    <source>
        <dbReference type="EMBL" id="CAH3045745.1"/>
    </source>
</evidence>
<dbReference type="InterPro" id="IPR007110">
    <property type="entry name" value="Ig-like_dom"/>
</dbReference>
<dbReference type="InterPro" id="IPR050958">
    <property type="entry name" value="Cell_Adh-Cytoskel_Orgn"/>
</dbReference>
<proteinExistence type="predicted"/>
<dbReference type="InterPro" id="IPR013783">
    <property type="entry name" value="Ig-like_fold"/>
</dbReference>
<keyword evidence="5" id="KW-1185">Reference proteome</keyword>
<name>A0AAU9W933_9CNID</name>
<dbReference type="SMART" id="SM00408">
    <property type="entry name" value="IGc2"/>
    <property type="match status" value="1"/>
</dbReference>
<dbReference type="SUPFAM" id="SSF48726">
    <property type="entry name" value="Immunoglobulin"/>
    <property type="match status" value="1"/>
</dbReference>